<reference evidence="1 2" key="2">
    <citation type="journal article" date="2023" name="Plant Pathol.">
        <title>Dismantling and reorganizing Pseudomonas marginalis sensu#lato.</title>
        <authorList>
            <person name="Sawada H."/>
            <person name="Fujikawa T."/>
            <person name="Satou M."/>
        </authorList>
    </citation>
    <scope>NUCLEOTIDE SEQUENCE [LARGE SCALE GENOMIC DNA]</scope>
    <source>
        <strain evidence="1 2">MAFF 212408</strain>
    </source>
</reference>
<dbReference type="Pfam" id="PF08809">
    <property type="entry name" value="DUF1799"/>
    <property type="match status" value="1"/>
</dbReference>
<sequence>MYEPPPSAEQLAAFGLDASDMEEAFEVWPCVWPAFRLFDGLSTQWRTGACGATGIDYTAITSVAELIGMKKKQLREIFPDLQVLEAEALLVMSEQSK</sequence>
<name>A0A5N7KGC8_9PSED</name>
<dbReference type="InterPro" id="IPR014915">
    <property type="entry name" value="Phage_TLS_TfmB"/>
</dbReference>
<dbReference type="Proteomes" id="UP000326112">
    <property type="component" value="Unassembled WGS sequence"/>
</dbReference>
<evidence type="ECO:0000313" key="1">
    <source>
        <dbReference type="EMBL" id="MPR00682.1"/>
    </source>
</evidence>
<keyword evidence="2" id="KW-1185">Reference proteome</keyword>
<evidence type="ECO:0000313" key="2">
    <source>
        <dbReference type="Proteomes" id="UP000326112"/>
    </source>
</evidence>
<proteinExistence type="predicted"/>
<gene>
    <name evidence="1" type="ORF">F0169_00525</name>
</gene>
<organism evidence="1 2">
    <name type="scientific">Pseudomonas kitaguniensis</name>
    <dbReference type="NCBI Taxonomy" id="2607908"/>
    <lineage>
        <taxon>Bacteria</taxon>
        <taxon>Pseudomonadati</taxon>
        <taxon>Pseudomonadota</taxon>
        <taxon>Gammaproteobacteria</taxon>
        <taxon>Pseudomonadales</taxon>
        <taxon>Pseudomonadaceae</taxon>
        <taxon>Pseudomonas</taxon>
    </lineage>
</organism>
<evidence type="ECO:0008006" key="3">
    <source>
        <dbReference type="Google" id="ProtNLM"/>
    </source>
</evidence>
<comment type="caution">
    <text evidence="1">The sequence shown here is derived from an EMBL/GenBank/DDBJ whole genome shotgun (WGS) entry which is preliminary data.</text>
</comment>
<reference evidence="1 2" key="1">
    <citation type="journal article" date="2020" name="Int. J. Syst. Evol. Microbiol.">
        <title>Pseudomonas kitaguniensis sp. nov., a pathogen causing bacterial rot of Welsh onion in Japan.</title>
        <authorList>
            <person name="Sawada H."/>
            <person name="Fujikawa T."/>
            <person name="Nishiwaki Y."/>
            <person name="Horita H."/>
        </authorList>
    </citation>
    <scope>NUCLEOTIDE SEQUENCE [LARGE SCALE GENOMIC DNA]</scope>
    <source>
        <strain evidence="1 2">MAFF 212408</strain>
    </source>
</reference>
<protein>
    <recommendedName>
        <fullName evidence="3">DUF1799 domain-containing protein</fullName>
    </recommendedName>
</protein>
<dbReference type="EMBL" id="VUAZ01000003">
    <property type="protein sequence ID" value="MPR00682.1"/>
    <property type="molecule type" value="Genomic_DNA"/>
</dbReference>
<accession>A0A5N7KGC8</accession>